<dbReference type="PANTHER" id="PTHR30471:SF3">
    <property type="entry name" value="UPF0758 PROTEIN YEES-RELATED"/>
    <property type="match status" value="1"/>
</dbReference>
<keyword evidence="10" id="KW-1185">Reference proteome</keyword>
<dbReference type="InterPro" id="IPR020891">
    <property type="entry name" value="UPF0758_CS"/>
</dbReference>
<evidence type="ECO:0000256" key="1">
    <source>
        <dbReference type="ARBA" id="ARBA00010243"/>
    </source>
</evidence>
<evidence type="ECO:0000256" key="2">
    <source>
        <dbReference type="ARBA" id="ARBA00022670"/>
    </source>
</evidence>
<reference evidence="9 10" key="1">
    <citation type="submission" date="2023-07" db="EMBL/GenBank/DDBJ databases">
        <title>The novel representative of Negativicutes class, Anaeroselena agilis gen. nov. sp. nov.</title>
        <authorList>
            <person name="Prokofeva M.I."/>
            <person name="Elcheninov A.G."/>
            <person name="Klyukina A."/>
            <person name="Kublanov I.V."/>
            <person name="Frolov E.N."/>
            <person name="Podosokorskaya O.A."/>
        </authorList>
    </citation>
    <scope>NUCLEOTIDE SEQUENCE [LARGE SCALE GENOMIC DNA]</scope>
    <source>
        <strain evidence="9 10">4137-cl</strain>
    </source>
</reference>
<organism evidence="9 10">
    <name type="scientific">Anaeroselena agilis</name>
    <dbReference type="NCBI Taxonomy" id="3063788"/>
    <lineage>
        <taxon>Bacteria</taxon>
        <taxon>Bacillati</taxon>
        <taxon>Bacillota</taxon>
        <taxon>Negativicutes</taxon>
        <taxon>Acetonemataceae</taxon>
        <taxon>Anaeroselena</taxon>
    </lineage>
</organism>
<proteinExistence type="inferred from homology"/>
<evidence type="ECO:0000256" key="4">
    <source>
        <dbReference type="ARBA" id="ARBA00022801"/>
    </source>
</evidence>
<dbReference type="InterPro" id="IPR037518">
    <property type="entry name" value="MPN"/>
</dbReference>
<dbReference type="InterPro" id="IPR025657">
    <property type="entry name" value="RadC_JAB"/>
</dbReference>
<accession>A0ABU3NZR0</accession>
<dbReference type="EMBL" id="JAUOZS010000001">
    <property type="protein sequence ID" value="MDT8902265.1"/>
    <property type="molecule type" value="Genomic_DNA"/>
</dbReference>
<protein>
    <submittedName>
        <fullName evidence="9">DNA repair protein RadC</fullName>
    </submittedName>
</protein>
<sequence>MNVKETARPLTVKELPAAERPRELLLAKGPAALSNAGLLAILLRTGTTKESVLRLAEQLLAKHGGLSGLGGLSPQEMSRLKGIGPAKAVTVVAAVELGKRMAALAAGERPVVRSPQDAAELMLPRLRYEKKELFIALLLSTKNHVLASPTLAVGTLSASVVDPRELFRAAINHNAASVILVHNHPSGDPTPSADDIALTRKMTEAGRLLDISVLDHLIIGDGKYVSLKEKGIL</sequence>
<dbReference type="Proteomes" id="UP001254848">
    <property type="component" value="Unassembled WGS sequence"/>
</dbReference>
<dbReference type="PROSITE" id="PS01302">
    <property type="entry name" value="UPF0758"/>
    <property type="match status" value="1"/>
</dbReference>
<dbReference type="CDD" id="cd08071">
    <property type="entry name" value="MPN_DUF2466"/>
    <property type="match status" value="1"/>
</dbReference>
<dbReference type="InterPro" id="IPR046778">
    <property type="entry name" value="UPF0758_N"/>
</dbReference>
<evidence type="ECO:0000256" key="6">
    <source>
        <dbReference type="ARBA" id="ARBA00023049"/>
    </source>
</evidence>
<dbReference type="PROSITE" id="PS50249">
    <property type="entry name" value="MPN"/>
    <property type="match status" value="1"/>
</dbReference>
<feature type="domain" description="MPN" evidence="8">
    <location>
        <begin position="111"/>
        <end position="233"/>
    </location>
</feature>
<comment type="similarity">
    <text evidence="1 7">Belongs to the UPF0758 family.</text>
</comment>
<keyword evidence="2" id="KW-0645">Protease</keyword>
<gene>
    <name evidence="9" type="primary">radC</name>
    <name evidence="9" type="ORF">Q4T40_13505</name>
</gene>
<name>A0ABU3NZR0_9FIRM</name>
<evidence type="ECO:0000256" key="7">
    <source>
        <dbReference type="RuleBase" id="RU003797"/>
    </source>
</evidence>
<dbReference type="InterPro" id="IPR001405">
    <property type="entry name" value="UPF0758"/>
</dbReference>
<dbReference type="RefSeq" id="WP_413780751.1">
    <property type="nucleotide sequence ID" value="NZ_JAUOZS010000001.1"/>
</dbReference>
<keyword evidence="6" id="KW-0482">Metalloprotease</keyword>
<keyword evidence="4" id="KW-0378">Hydrolase</keyword>
<dbReference type="NCBIfam" id="NF000642">
    <property type="entry name" value="PRK00024.1"/>
    <property type="match status" value="1"/>
</dbReference>
<dbReference type="InterPro" id="IPR010994">
    <property type="entry name" value="RuvA_2-like"/>
</dbReference>
<dbReference type="Gene3D" id="3.40.140.10">
    <property type="entry name" value="Cytidine Deaminase, domain 2"/>
    <property type="match status" value="1"/>
</dbReference>
<keyword evidence="5" id="KW-0862">Zinc</keyword>
<dbReference type="Pfam" id="PF04002">
    <property type="entry name" value="RadC"/>
    <property type="match status" value="1"/>
</dbReference>
<evidence type="ECO:0000313" key="9">
    <source>
        <dbReference type="EMBL" id="MDT8902265.1"/>
    </source>
</evidence>
<dbReference type="SUPFAM" id="SSF102712">
    <property type="entry name" value="JAB1/MPN domain"/>
    <property type="match status" value="1"/>
</dbReference>
<evidence type="ECO:0000256" key="5">
    <source>
        <dbReference type="ARBA" id="ARBA00022833"/>
    </source>
</evidence>
<comment type="caution">
    <text evidence="9">The sequence shown here is derived from an EMBL/GenBank/DDBJ whole genome shotgun (WGS) entry which is preliminary data.</text>
</comment>
<keyword evidence="3" id="KW-0479">Metal-binding</keyword>
<dbReference type="Pfam" id="PF20582">
    <property type="entry name" value="UPF0758_N"/>
    <property type="match status" value="1"/>
</dbReference>
<evidence type="ECO:0000313" key="10">
    <source>
        <dbReference type="Proteomes" id="UP001254848"/>
    </source>
</evidence>
<evidence type="ECO:0000256" key="3">
    <source>
        <dbReference type="ARBA" id="ARBA00022723"/>
    </source>
</evidence>
<evidence type="ECO:0000259" key="8">
    <source>
        <dbReference type="PROSITE" id="PS50249"/>
    </source>
</evidence>
<dbReference type="SUPFAM" id="SSF47781">
    <property type="entry name" value="RuvA domain 2-like"/>
    <property type="match status" value="1"/>
</dbReference>
<dbReference type="PANTHER" id="PTHR30471">
    <property type="entry name" value="DNA REPAIR PROTEIN RADC"/>
    <property type="match status" value="1"/>
</dbReference>
<dbReference type="NCBIfam" id="TIGR00608">
    <property type="entry name" value="radc"/>
    <property type="match status" value="1"/>
</dbReference>